<feature type="compositionally biased region" description="Acidic residues" evidence="1">
    <location>
        <begin position="42"/>
        <end position="70"/>
    </location>
</feature>
<proteinExistence type="predicted"/>
<dbReference type="EMBL" id="PVNK01000073">
    <property type="protein sequence ID" value="PRQ03628.1"/>
    <property type="molecule type" value="Genomic_DNA"/>
</dbReference>
<reference evidence="2 3" key="1">
    <citation type="submission" date="2018-03" db="EMBL/GenBank/DDBJ databases">
        <title>Draft Genome Sequences of the Obligatory Marine Myxobacteria Enhygromyxa salina SWB005.</title>
        <authorList>
            <person name="Poehlein A."/>
            <person name="Moghaddam J.A."/>
            <person name="Harms H."/>
            <person name="Alanjari M."/>
            <person name="Koenig G.M."/>
            <person name="Daniel R."/>
            <person name="Schaeberle T.F."/>
        </authorList>
    </citation>
    <scope>NUCLEOTIDE SEQUENCE [LARGE SCALE GENOMIC DNA]</scope>
    <source>
        <strain evidence="2 3">SWB005</strain>
    </source>
</reference>
<dbReference type="PROSITE" id="PS51257">
    <property type="entry name" value="PROKAR_LIPOPROTEIN"/>
    <property type="match status" value="1"/>
</dbReference>
<gene>
    <name evidence="2" type="ORF">ENSA5_13830</name>
</gene>
<comment type="caution">
    <text evidence="2">The sequence shown here is derived from an EMBL/GenBank/DDBJ whole genome shotgun (WGS) entry which is preliminary data.</text>
</comment>
<evidence type="ECO:0000313" key="2">
    <source>
        <dbReference type="EMBL" id="PRQ03628.1"/>
    </source>
</evidence>
<dbReference type="RefSeq" id="WP_181197461.1">
    <property type="nucleotide sequence ID" value="NZ_PVNK01000073.1"/>
</dbReference>
<organism evidence="2 3">
    <name type="scientific">Enhygromyxa salina</name>
    <dbReference type="NCBI Taxonomy" id="215803"/>
    <lineage>
        <taxon>Bacteria</taxon>
        <taxon>Pseudomonadati</taxon>
        <taxon>Myxococcota</taxon>
        <taxon>Polyangia</taxon>
        <taxon>Nannocystales</taxon>
        <taxon>Nannocystaceae</taxon>
        <taxon>Enhygromyxa</taxon>
    </lineage>
</organism>
<dbReference type="Proteomes" id="UP000237968">
    <property type="component" value="Unassembled WGS sequence"/>
</dbReference>
<dbReference type="AlphaFoldDB" id="A0A2S9YET8"/>
<evidence type="ECO:0000313" key="3">
    <source>
        <dbReference type="Proteomes" id="UP000237968"/>
    </source>
</evidence>
<keyword evidence="3" id="KW-1185">Reference proteome</keyword>
<protein>
    <submittedName>
        <fullName evidence="2">Uncharacterized protein</fullName>
    </submittedName>
</protein>
<accession>A0A2S9YET8</accession>
<evidence type="ECO:0000256" key="1">
    <source>
        <dbReference type="SAM" id="MobiDB-lite"/>
    </source>
</evidence>
<feature type="compositionally biased region" description="Gly residues" evidence="1">
    <location>
        <begin position="30"/>
        <end position="41"/>
    </location>
</feature>
<sequence length="424" mass="45381">MHKRYSSFFIVVATLVLACESPGDHETEGVGDGGGDGIGDGIGDDLGEDAGEDAGEDEGEDAGEGDDYCDFADIPQREPVWLLELAMHHKGDKPRAFGLAVGEEAVFSAGYSPDGSDKNDLFMEGRSLDAELEWSTSVESYGDSSGRSLGWDTEHLYYITSPTLNSNGLARLTADGEPDPWSFPGQKKLWLSDIDVSSSDVLAAGFMESEKAGTSFDDAVFVQIDKSDDSVVYYDETGEPLATEKGHAVTPWPSGGHIGVTRGSHEALWLRGYNHASLSSELMFEANELPAAVFVTERLGEYLLLGGHTEARSWVSLVDEDGQERWRKLLSPCGPGAAEGLRHAVVGSDRVWGVVTGPDREGGYPKSFIVEIGFDGSLEASYRVVVPHEEAMIEAIATNGSAVVVSGFSVEPEGALSGWMARVI</sequence>
<name>A0A2S9YET8_9BACT</name>
<feature type="region of interest" description="Disordered" evidence="1">
    <location>
        <begin position="23"/>
        <end position="70"/>
    </location>
</feature>